<dbReference type="Gene3D" id="2.30.29.30">
    <property type="entry name" value="Pleckstrin-homology domain (PH domain)/Phosphotyrosine-binding domain (PTB)"/>
    <property type="match status" value="1"/>
</dbReference>
<feature type="non-terminal residue" evidence="2">
    <location>
        <position position="1"/>
    </location>
</feature>
<feature type="domain" description="PH" evidence="1">
    <location>
        <begin position="197"/>
        <end position="299"/>
    </location>
</feature>
<dbReference type="InterPro" id="IPR011993">
    <property type="entry name" value="PH-like_dom_sf"/>
</dbReference>
<evidence type="ECO:0000313" key="3">
    <source>
        <dbReference type="Proteomes" id="UP000236333"/>
    </source>
</evidence>
<evidence type="ECO:0000313" key="2">
    <source>
        <dbReference type="EMBL" id="PNH12073.1"/>
    </source>
</evidence>
<keyword evidence="3" id="KW-1185">Reference proteome</keyword>
<name>A0A2J8AHS4_9CHLO</name>
<gene>
    <name evidence="2" type="ORF">TSOC_000998</name>
</gene>
<dbReference type="PROSITE" id="PS50003">
    <property type="entry name" value="PH_DOMAIN"/>
    <property type="match status" value="1"/>
</dbReference>
<evidence type="ECO:0000259" key="1">
    <source>
        <dbReference type="PROSITE" id="PS50003"/>
    </source>
</evidence>
<reference evidence="2 3" key="1">
    <citation type="journal article" date="2017" name="Mol. Biol. Evol.">
        <title>The 4-celled Tetrabaena socialis nuclear genome reveals the essential components for genetic control of cell number at the origin of multicellularity in the volvocine lineage.</title>
        <authorList>
            <person name="Featherston J."/>
            <person name="Arakaki Y."/>
            <person name="Hanschen E.R."/>
            <person name="Ferris P.J."/>
            <person name="Michod R.E."/>
            <person name="Olson B.J.S.C."/>
            <person name="Nozaki H."/>
            <person name="Durand P.M."/>
        </authorList>
    </citation>
    <scope>NUCLEOTIDE SEQUENCE [LARGE SCALE GENOMIC DNA]</scope>
    <source>
        <strain evidence="2 3">NIES-571</strain>
    </source>
</reference>
<proteinExistence type="predicted"/>
<accession>A0A2J8AHS4</accession>
<dbReference type="EMBL" id="PGGS01000015">
    <property type="protein sequence ID" value="PNH12073.1"/>
    <property type="molecule type" value="Genomic_DNA"/>
</dbReference>
<dbReference type="InterPro" id="IPR001849">
    <property type="entry name" value="PH_domain"/>
</dbReference>
<sequence>PLHATLCGLAKDLTALLGRYRAAAREVTAEAALAQRHIDTSRKQLPAALAEHVGACRGLEQVLAERLAGRPTRGPEADPWGTEGRLAQEQQALQRWQDRERALLKRGFEQVTELERQRLEMATQAMTVTMDSYQAALLPLQHDLTSMKSVLRAIQPEVKLNGLRDMAATATATAEGLASRQAECLHSVCQQLFCSPEIARQGDLQLWEPAGERWRKCHFVLTRAGFLHWFPRVEEVRPLDCLTLGRCAFEVGKAPRFNILETPRGSGWLGGIRGRRVTFQAASVEECCEWAIAIREAIAVAVGKQLAFEDEGDGRITS</sequence>
<comment type="caution">
    <text evidence="2">The sequence shown here is derived from an EMBL/GenBank/DDBJ whole genome shotgun (WGS) entry which is preliminary data.</text>
</comment>
<dbReference type="Proteomes" id="UP000236333">
    <property type="component" value="Unassembled WGS sequence"/>
</dbReference>
<organism evidence="2 3">
    <name type="scientific">Tetrabaena socialis</name>
    <dbReference type="NCBI Taxonomy" id="47790"/>
    <lineage>
        <taxon>Eukaryota</taxon>
        <taxon>Viridiplantae</taxon>
        <taxon>Chlorophyta</taxon>
        <taxon>core chlorophytes</taxon>
        <taxon>Chlorophyceae</taxon>
        <taxon>CS clade</taxon>
        <taxon>Chlamydomonadales</taxon>
        <taxon>Tetrabaenaceae</taxon>
        <taxon>Tetrabaena</taxon>
    </lineage>
</organism>
<protein>
    <recommendedName>
        <fullName evidence="1">PH domain-containing protein</fullName>
    </recommendedName>
</protein>
<dbReference type="SUPFAM" id="SSF50729">
    <property type="entry name" value="PH domain-like"/>
    <property type="match status" value="1"/>
</dbReference>
<dbReference type="SMART" id="SM00233">
    <property type="entry name" value="PH"/>
    <property type="match status" value="1"/>
</dbReference>
<dbReference type="AlphaFoldDB" id="A0A2J8AHS4"/>
<dbReference type="OrthoDB" id="540564at2759"/>